<dbReference type="Proteomes" id="UP000018458">
    <property type="component" value="Unassembled WGS sequence"/>
</dbReference>
<comment type="similarity">
    <text evidence="4">Belongs to the LptA family.</text>
</comment>
<dbReference type="GO" id="GO:0017089">
    <property type="term" value="F:glycolipid transfer activity"/>
    <property type="evidence" value="ECO:0007669"/>
    <property type="project" value="TreeGrafter"/>
</dbReference>
<evidence type="ECO:0000256" key="5">
    <source>
        <dbReference type="SAM" id="MobiDB-lite"/>
    </source>
</evidence>
<dbReference type="GO" id="GO:0015920">
    <property type="term" value="P:lipopolysaccharide transport"/>
    <property type="evidence" value="ECO:0007669"/>
    <property type="project" value="UniProtKB-UniRule"/>
</dbReference>
<evidence type="ECO:0000259" key="6">
    <source>
        <dbReference type="Pfam" id="PF03968"/>
    </source>
</evidence>
<feature type="signal peptide" evidence="4">
    <location>
        <begin position="1"/>
        <end position="24"/>
    </location>
</feature>
<dbReference type="RefSeq" id="WP_009143814.1">
    <property type="nucleotide sequence ID" value="NZ_GL831043.1"/>
</dbReference>
<evidence type="ECO:0000256" key="3">
    <source>
        <dbReference type="ARBA" id="ARBA00022764"/>
    </source>
</evidence>
<dbReference type="eggNOG" id="COG1934">
    <property type="taxonomic scope" value="Bacteria"/>
</dbReference>
<gene>
    <name evidence="4 7" type="primary">lptA</name>
    <name evidence="7" type="ORF">HMPREF9444_01643</name>
</gene>
<dbReference type="GO" id="GO:0009279">
    <property type="term" value="C:cell outer membrane"/>
    <property type="evidence" value="ECO:0007669"/>
    <property type="project" value="TreeGrafter"/>
</dbReference>
<protein>
    <recommendedName>
        <fullName evidence="4">Lipopolysaccharide export system protein LptA</fullName>
    </recommendedName>
</protein>
<dbReference type="InterPro" id="IPR014340">
    <property type="entry name" value="LptA"/>
</dbReference>
<dbReference type="NCBIfam" id="TIGR03002">
    <property type="entry name" value="outer_YhbN_LptA"/>
    <property type="match status" value="1"/>
</dbReference>
<comment type="subunit">
    <text evidence="4">Component of the lipopolysaccharide transport and assembly complex.</text>
</comment>
<keyword evidence="3 4" id="KW-0574">Periplasm</keyword>
<evidence type="ECO:0000313" key="7">
    <source>
        <dbReference type="EMBL" id="EFY06552.1"/>
    </source>
</evidence>
<dbReference type="Pfam" id="PF03968">
    <property type="entry name" value="LptD_N"/>
    <property type="match status" value="1"/>
</dbReference>
<dbReference type="InterPro" id="IPR052037">
    <property type="entry name" value="LPS_export_LptA"/>
</dbReference>
<dbReference type="EMBL" id="AEVO01000111">
    <property type="protein sequence ID" value="EFY06552.1"/>
    <property type="molecule type" value="Genomic_DNA"/>
</dbReference>
<dbReference type="PANTHER" id="PTHR36504:SF1">
    <property type="entry name" value="LIPOPOLYSACCHARIDE EXPORT SYSTEM PROTEIN LPTA"/>
    <property type="match status" value="1"/>
</dbReference>
<evidence type="ECO:0000313" key="8">
    <source>
        <dbReference type="Proteomes" id="UP000018458"/>
    </source>
</evidence>
<reference evidence="7 8" key="1">
    <citation type="submission" date="2011-01" db="EMBL/GenBank/DDBJ databases">
        <authorList>
            <person name="Weinstock G."/>
            <person name="Sodergren E."/>
            <person name="Clifton S."/>
            <person name="Fulton L."/>
            <person name="Fulton B."/>
            <person name="Courtney L."/>
            <person name="Fronick C."/>
            <person name="Harrison M."/>
            <person name="Strong C."/>
            <person name="Farmer C."/>
            <person name="Delahaunty K."/>
            <person name="Markovic C."/>
            <person name="Hall O."/>
            <person name="Minx P."/>
            <person name="Tomlinson C."/>
            <person name="Mitreva M."/>
            <person name="Hou S."/>
            <person name="Chen J."/>
            <person name="Wollam A."/>
            <person name="Pepin K.H."/>
            <person name="Johnson M."/>
            <person name="Bhonagiri V."/>
            <person name="Zhang X."/>
            <person name="Suruliraj S."/>
            <person name="Warren W."/>
            <person name="Chinwalla A."/>
            <person name="Mardis E.R."/>
            <person name="Wilson R.K."/>
        </authorList>
    </citation>
    <scope>NUCLEOTIDE SEQUENCE [LARGE SCALE GENOMIC DNA]</scope>
    <source>
        <strain evidence="8">DSM 22608 / JCM 16073 / KCTC 15190 / YIT 12066</strain>
    </source>
</reference>
<keyword evidence="1 4" id="KW-0813">Transport</keyword>
<evidence type="ECO:0000256" key="1">
    <source>
        <dbReference type="ARBA" id="ARBA00022448"/>
    </source>
</evidence>
<dbReference type="STRING" id="762983.HMPREF9444_01643"/>
<comment type="function">
    <text evidence="4">Involved in the assembly of lipopolysaccharide (LPS). Required for the translocation of LPS from the inner membrane to the outer membrane. May form a bridge between the inner membrane and the outer membrane, via interactions with LptC and LptD, thereby facilitating LPS transfer across the periplasm.</text>
</comment>
<feature type="domain" description="Organic solvent tolerance-like N-terminal" evidence="6">
    <location>
        <begin position="36"/>
        <end position="144"/>
    </location>
</feature>
<dbReference type="HOGENOM" id="CLU_095993_2_0_6"/>
<feature type="region of interest" description="Disordered" evidence="5">
    <location>
        <begin position="147"/>
        <end position="173"/>
    </location>
</feature>
<dbReference type="HAMAP" id="MF_01914">
    <property type="entry name" value="LPS_assembly_LptA"/>
    <property type="match status" value="1"/>
</dbReference>
<dbReference type="InterPro" id="IPR005653">
    <property type="entry name" value="OstA-like_N"/>
</dbReference>
<keyword evidence="2 4" id="KW-0732">Signal</keyword>
<keyword evidence="8" id="KW-1185">Reference proteome</keyword>
<name>E8LLP5_SUCHY</name>
<organism evidence="7 8">
    <name type="scientific">Succinatimonas hippei (strain DSM 22608 / JCM 16073 / KCTC 15190 / YIT 12066)</name>
    <dbReference type="NCBI Taxonomy" id="762983"/>
    <lineage>
        <taxon>Bacteria</taxon>
        <taxon>Pseudomonadati</taxon>
        <taxon>Pseudomonadota</taxon>
        <taxon>Gammaproteobacteria</taxon>
        <taxon>Aeromonadales</taxon>
        <taxon>Succinivibrionaceae</taxon>
        <taxon>Succinatimonas</taxon>
    </lineage>
</organism>
<dbReference type="PANTHER" id="PTHR36504">
    <property type="entry name" value="LIPOPOLYSACCHARIDE EXPORT SYSTEM PROTEIN LPTA"/>
    <property type="match status" value="1"/>
</dbReference>
<dbReference type="Gene3D" id="2.60.450.10">
    <property type="entry name" value="Lipopolysaccharide (LPS) transport protein A like domain"/>
    <property type="match status" value="1"/>
</dbReference>
<proteinExistence type="inferred from homology"/>
<sequence precursor="true">MRTTSLKLSVAAFLLFSPVYTALALESDYSKPVNVLSVEQFADLKANKVIFSGNVVATQGTMKITADKVEITRDDEGKLKMVTAYGSPTTFEQMMENGKPIHSRSATINYEPNKNLIVLTGKATVWQGESRMVGERIEYNVKTQTMRANNKTKSQGGRVSSTFIPSDFQQQKK</sequence>
<accession>E8LLP5</accession>
<comment type="subcellular location">
    <subcellularLocation>
        <location evidence="4">Periplasm</location>
    </subcellularLocation>
</comment>
<dbReference type="AlphaFoldDB" id="E8LLP5"/>
<evidence type="ECO:0000256" key="4">
    <source>
        <dbReference type="HAMAP-Rule" id="MF_01914"/>
    </source>
</evidence>
<dbReference type="OrthoDB" id="9795964at2"/>
<evidence type="ECO:0000256" key="2">
    <source>
        <dbReference type="ARBA" id="ARBA00022729"/>
    </source>
</evidence>
<dbReference type="GO" id="GO:0043165">
    <property type="term" value="P:Gram-negative-bacterium-type cell outer membrane assembly"/>
    <property type="evidence" value="ECO:0007669"/>
    <property type="project" value="UniProtKB-UniRule"/>
</dbReference>
<comment type="caution">
    <text evidence="7">The sequence shown here is derived from an EMBL/GenBank/DDBJ whole genome shotgun (WGS) entry which is preliminary data.</text>
</comment>
<dbReference type="GO" id="GO:0030288">
    <property type="term" value="C:outer membrane-bounded periplasmic space"/>
    <property type="evidence" value="ECO:0007669"/>
    <property type="project" value="TreeGrafter"/>
</dbReference>
<feature type="chain" id="PRO_5009011162" description="Lipopolysaccharide export system protein LptA" evidence="4">
    <location>
        <begin position="25"/>
        <end position="173"/>
    </location>
</feature>
<dbReference type="GO" id="GO:0001530">
    <property type="term" value="F:lipopolysaccharide binding"/>
    <property type="evidence" value="ECO:0007669"/>
    <property type="project" value="InterPro"/>
</dbReference>